<sequence length="61" mass="7438">MKGRRITKQKWSFEIDICNHYLARNLHKFNQDNVKRRAKRDETATIMWMASSWLVFALIRL</sequence>
<keyword evidence="2" id="KW-1185">Reference proteome</keyword>
<organism evidence="1 2">
    <name type="scientific">Daphnia magna</name>
    <dbReference type="NCBI Taxonomy" id="35525"/>
    <lineage>
        <taxon>Eukaryota</taxon>
        <taxon>Metazoa</taxon>
        <taxon>Ecdysozoa</taxon>
        <taxon>Arthropoda</taxon>
        <taxon>Crustacea</taxon>
        <taxon>Branchiopoda</taxon>
        <taxon>Diplostraca</taxon>
        <taxon>Cladocera</taxon>
        <taxon>Anomopoda</taxon>
        <taxon>Daphniidae</taxon>
        <taxon>Daphnia</taxon>
    </lineage>
</organism>
<reference evidence="1 2" key="1">
    <citation type="journal article" date="2023" name="Nucleic Acids Res.">
        <title>The hologenome of Daphnia magna reveals possible DNA methylation and microbiome-mediated evolution of the host genome.</title>
        <authorList>
            <person name="Chaturvedi A."/>
            <person name="Li X."/>
            <person name="Dhandapani V."/>
            <person name="Marshall H."/>
            <person name="Kissane S."/>
            <person name="Cuenca-Cambronero M."/>
            <person name="Asole G."/>
            <person name="Calvet F."/>
            <person name="Ruiz-Romero M."/>
            <person name="Marangio P."/>
            <person name="Guigo R."/>
            <person name="Rago D."/>
            <person name="Mirbahai L."/>
            <person name="Eastwood N."/>
            <person name="Colbourne J.K."/>
            <person name="Zhou J."/>
            <person name="Mallon E."/>
            <person name="Orsini L."/>
        </authorList>
    </citation>
    <scope>NUCLEOTIDE SEQUENCE [LARGE SCALE GENOMIC DNA]</scope>
    <source>
        <strain evidence="1">LRV0_1</strain>
    </source>
</reference>
<proteinExistence type="predicted"/>
<name>A0ABR0AV19_9CRUS</name>
<gene>
    <name evidence="1" type="ORF">OUZ56_021953</name>
</gene>
<comment type="caution">
    <text evidence="1">The sequence shown here is derived from an EMBL/GenBank/DDBJ whole genome shotgun (WGS) entry which is preliminary data.</text>
</comment>
<evidence type="ECO:0000313" key="2">
    <source>
        <dbReference type="Proteomes" id="UP001234178"/>
    </source>
</evidence>
<accession>A0ABR0AV19</accession>
<evidence type="ECO:0000313" key="1">
    <source>
        <dbReference type="EMBL" id="KAK4028935.1"/>
    </source>
</evidence>
<protein>
    <recommendedName>
        <fullName evidence="3">Transposase</fullName>
    </recommendedName>
</protein>
<dbReference type="EMBL" id="JAOYFB010000039">
    <property type="protein sequence ID" value="KAK4028935.1"/>
    <property type="molecule type" value="Genomic_DNA"/>
</dbReference>
<dbReference type="Proteomes" id="UP001234178">
    <property type="component" value="Unassembled WGS sequence"/>
</dbReference>
<evidence type="ECO:0008006" key="3">
    <source>
        <dbReference type="Google" id="ProtNLM"/>
    </source>
</evidence>